<dbReference type="Proteomes" id="UP000023152">
    <property type="component" value="Unassembled WGS sequence"/>
</dbReference>
<gene>
    <name evidence="1" type="ORF">RFI_04228</name>
</gene>
<dbReference type="AlphaFoldDB" id="X6P456"/>
<evidence type="ECO:0000313" key="1">
    <source>
        <dbReference type="EMBL" id="ETO32888.1"/>
    </source>
</evidence>
<keyword evidence="2" id="KW-1185">Reference proteome</keyword>
<dbReference type="EMBL" id="ASPP01003850">
    <property type="protein sequence ID" value="ETO32888.1"/>
    <property type="molecule type" value="Genomic_DNA"/>
</dbReference>
<reference evidence="1 2" key="1">
    <citation type="journal article" date="2013" name="Curr. Biol.">
        <title>The Genome of the Foraminiferan Reticulomyxa filosa.</title>
        <authorList>
            <person name="Glockner G."/>
            <person name="Hulsmann N."/>
            <person name="Schleicher M."/>
            <person name="Noegel A.A."/>
            <person name="Eichinger L."/>
            <person name="Gallinger C."/>
            <person name="Pawlowski J."/>
            <person name="Sierra R."/>
            <person name="Euteneuer U."/>
            <person name="Pillet L."/>
            <person name="Moustafa A."/>
            <person name="Platzer M."/>
            <person name="Groth M."/>
            <person name="Szafranski K."/>
            <person name="Schliwa M."/>
        </authorList>
    </citation>
    <scope>NUCLEOTIDE SEQUENCE [LARGE SCALE GENOMIC DNA]</scope>
</reference>
<organism evidence="1 2">
    <name type="scientific">Reticulomyxa filosa</name>
    <dbReference type="NCBI Taxonomy" id="46433"/>
    <lineage>
        <taxon>Eukaryota</taxon>
        <taxon>Sar</taxon>
        <taxon>Rhizaria</taxon>
        <taxon>Retaria</taxon>
        <taxon>Foraminifera</taxon>
        <taxon>Monothalamids</taxon>
        <taxon>Reticulomyxidae</taxon>
        <taxon>Reticulomyxa</taxon>
    </lineage>
</organism>
<feature type="non-terminal residue" evidence="1">
    <location>
        <position position="1"/>
    </location>
</feature>
<accession>X6P456</accession>
<comment type="caution">
    <text evidence="1">The sequence shown here is derived from an EMBL/GenBank/DDBJ whole genome shotgun (WGS) entry which is preliminary data.</text>
</comment>
<protein>
    <submittedName>
        <fullName evidence="1">Uncharacterized protein</fullName>
    </submittedName>
</protein>
<evidence type="ECO:0000313" key="2">
    <source>
        <dbReference type="Proteomes" id="UP000023152"/>
    </source>
</evidence>
<name>X6P456_RETFI</name>
<proteinExistence type="predicted"/>
<sequence length="142" mass="17109">IGFCFQNEDMPIIRLTNYVLNILDSITPFVLNIYQRELPNEIQTQIKEFVKRASLGTMKDILKAWREVAYKQGQIRQDENSQFSHLLKQCIPDNLLEYFPYQWLIWGYCASAYQCAYQEWKKQDQRSLPSSWFKKIFEKTFF</sequence>